<dbReference type="InterPro" id="IPR013083">
    <property type="entry name" value="Znf_RING/FYVE/PHD"/>
</dbReference>
<dbReference type="GO" id="GO:0016567">
    <property type="term" value="P:protein ubiquitination"/>
    <property type="evidence" value="ECO:0007669"/>
    <property type="project" value="TreeGrafter"/>
</dbReference>
<name>A0A674DR06_SALTR</name>
<dbReference type="SUPFAM" id="SSF57850">
    <property type="entry name" value="RING/U-box"/>
    <property type="match status" value="1"/>
</dbReference>
<dbReference type="InParanoid" id="A0A674DR06"/>
<dbReference type="OMA" id="GEDKPEC"/>
<organism evidence="2 3">
    <name type="scientific">Salmo trutta</name>
    <name type="common">Brown trout</name>
    <dbReference type="NCBI Taxonomy" id="8032"/>
    <lineage>
        <taxon>Eukaryota</taxon>
        <taxon>Metazoa</taxon>
        <taxon>Chordata</taxon>
        <taxon>Craniata</taxon>
        <taxon>Vertebrata</taxon>
        <taxon>Euteleostomi</taxon>
        <taxon>Actinopterygii</taxon>
        <taxon>Neopterygii</taxon>
        <taxon>Teleostei</taxon>
        <taxon>Protacanthopterygii</taxon>
        <taxon>Salmoniformes</taxon>
        <taxon>Salmonidae</taxon>
        <taxon>Salmoninae</taxon>
        <taxon>Salmo</taxon>
    </lineage>
</organism>
<keyword evidence="1" id="KW-1133">Transmembrane helix</keyword>
<proteinExistence type="predicted"/>
<gene>
    <name evidence="2" type="primary">LOC115150372</name>
</gene>
<dbReference type="PANTHER" id="PTHR22791:SF4">
    <property type="entry name" value="RING FINGER PROTEIN 223"/>
    <property type="match status" value="1"/>
</dbReference>
<dbReference type="AlphaFoldDB" id="A0A674DR06"/>
<keyword evidence="3" id="KW-1185">Reference proteome</keyword>
<keyword evidence="1" id="KW-0472">Membrane</keyword>
<dbReference type="Gene3D" id="3.30.40.10">
    <property type="entry name" value="Zinc/RING finger domain, C3HC4 (zinc finger)"/>
    <property type="match status" value="1"/>
</dbReference>
<dbReference type="GeneTree" id="ENSGT00990000212897"/>
<reference evidence="2" key="2">
    <citation type="submission" date="2025-09" db="UniProtKB">
        <authorList>
            <consortium name="Ensembl"/>
        </authorList>
    </citation>
    <scope>IDENTIFICATION</scope>
</reference>
<evidence type="ECO:0000313" key="3">
    <source>
        <dbReference type="Proteomes" id="UP000472277"/>
    </source>
</evidence>
<dbReference type="PANTHER" id="PTHR22791">
    <property type="entry name" value="RING-TYPE DOMAIN-CONTAINING PROTEIN"/>
    <property type="match status" value="1"/>
</dbReference>
<reference evidence="2" key="1">
    <citation type="submission" date="2025-08" db="UniProtKB">
        <authorList>
            <consortium name="Ensembl"/>
        </authorList>
    </citation>
    <scope>IDENTIFICATION</scope>
</reference>
<evidence type="ECO:0000256" key="1">
    <source>
        <dbReference type="SAM" id="Phobius"/>
    </source>
</evidence>
<sequence>MDPSSGEDKPECQTPKLLDYTHTFCLECVTRVMAVSVEQEGGQIPCPLCRHPTSIPASGPPALLTSLEVLDRLPTHLQQEERVPDLLHPDGSSTCIWINIGIIQEAASRQTEAGRRRLVWARRCLLLLIMLMCGIIPLPTLQKSNYLHILIWSLPTRLDCWRLASHTLVCFSGGFRHATVVCRLHRTKKWKDLERVVDYYLIITLCIV</sequence>
<evidence type="ECO:0000313" key="2">
    <source>
        <dbReference type="Ensembl" id="ENSSTUP00000098432.1"/>
    </source>
</evidence>
<keyword evidence="1" id="KW-0812">Transmembrane</keyword>
<accession>A0A674DR06</accession>
<dbReference type="Proteomes" id="UP000472277">
    <property type="component" value="Chromosome 16"/>
</dbReference>
<dbReference type="Ensembl" id="ENSSTUT00000105672.1">
    <property type="protein sequence ID" value="ENSSTUP00000098432.1"/>
    <property type="gene ID" value="ENSSTUG00000044196.1"/>
</dbReference>
<dbReference type="GO" id="GO:0061630">
    <property type="term" value="F:ubiquitin protein ligase activity"/>
    <property type="evidence" value="ECO:0007669"/>
    <property type="project" value="TreeGrafter"/>
</dbReference>
<feature type="transmembrane region" description="Helical" evidence="1">
    <location>
        <begin position="124"/>
        <end position="141"/>
    </location>
</feature>
<protein>
    <submittedName>
        <fullName evidence="2">RING finger protein 223-like</fullName>
    </submittedName>
</protein>
<dbReference type="InterPro" id="IPR051435">
    <property type="entry name" value="RING_finger_E3_ubiq-ligases"/>
</dbReference>